<protein>
    <submittedName>
        <fullName evidence="1">Uncharacterized protein</fullName>
    </submittedName>
</protein>
<proteinExistence type="predicted"/>
<dbReference type="Proteomes" id="UP001605036">
    <property type="component" value="Unassembled WGS sequence"/>
</dbReference>
<gene>
    <name evidence="1" type="ORF">R1flu_019791</name>
</gene>
<evidence type="ECO:0000313" key="2">
    <source>
        <dbReference type="Proteomes" id="UP001605036"/>
    </source>
</evidence>
<accession>A0ABD1ZJW6</accession>
<keyword evidence="2" id="KW-1185">Reference proteome</keyword>
<reference evidence="1 2" key="1">
    <citation type="submission" date="2024-09" db="EMBL/GenBank/DDBJ databases">
        <title>Chromosome-scale assembly of Riccia fluitans.</title>
        <authorList>
            <person name="Paukszto L."/>
            <person name="Sawicki J."/>
            <person name="Karawczyk K."/>
            <person name="Piernik-Szablinska J."/>
            <person name="Szczecinska M."/>
            <person name="Mazdziarz M."/>
        </authorList>
    </citation>
    <scope>NUCLEOTIDE SEQUENCE [LARGE SCALE GENOMIC DNA]</scope>
    <source>
        <strain evidence="1">Rf_01</strain>
        <tissue evidence="1">Aerial parts of the thallus</tissue>
    </source>
</reference>
<dbReference type="EMBL" id="JBHFFA010000001">
    <property type="protein sequence ID" value="KAL2651663.1"/>
    <property type="molecule type" value="Genomic_DNA"/>
</dbReference>
<organism evidence="1 2">
    <name type="scientific">Riccia fluitans</name>
    <dbReference type="NCBI Taxonomy" id="41844"/>
    <lineage>
        <taxon>Eukaryota</taxon>
        <taxon>Viridiplantae</taxon>
        <taxon>Streptophyta</taxon>
        <taxon>Embryophyta</taxon>
        <taxon>Marchantiophyta</taxon>
        <taxon>Marchantiopsida</taxon>
        <taxon>Marchantiidae</taxon>
        <taxon>Marchantiales</taxon>
        <taxon>Ricciaceae</taxon>
        <taxon>Riccia</taxon>
    </lineage>
</organism>
<sequence>MYCVPAAKLGFTDSDQLEIRQARWWKIKKNASGGTSLESYSGVRDRILTSTLARVAPDNQLLSTIRSESKR</sequence>
<comment type="caution">
    <text evidence="1">The sequence shown here is derived from an EMBL/GenBank/DDBJ whole genome shotgun (WGS) entry which is preliminary data.</text>
</comment>
<name>A0ABD1ZJW6_9MARC</name>
<dbReference type="AlphaFoldDB" id="A0ABD1ZJW6"/>
<evidence type="ECO:0000313" key="1">
    <source>
        <dbReference type="EMBL" id="KAL2651663.1"/>
    </source>
</evidence>